<comment type="similarity">
    <text evidence="1">Belongs to the LytR/CpsA/Psr (LCP) family.</text>
</comment>
<sequence length="364" mass="41136">MPPFKRKLLKFKKPLLTVFLAAIALGFLYFSLKVYLPIYSFSKTNGLNFKTAVNLLTDKKGSLLKKTDGRTNILLLGISGGKHEGAELTDSIIFLSIHPENKDNVMISIPRDIWLPSLKTKINSTYYYGESKRTGGGMTLTKSAVSEVFGQPVHYAVLIDFATFRDVIDSLGGIDVYVESAFEDKKFPIPGKENDFCGGDSEYKCRYESISFGQGWQHLDGDKALKFVRSRNAENGEGNDFSRGRRQQLVLKAVAQKIRKSLSFNNLNRAKELSQDLTEAIDTDLNISEMLFLGKYLMEEGADEFRQIRLDTGDDQKNIKGILENPPTWQYDGQWVLVPKDTDYDKFEEYLDCHLDSPGCKLEP</sequence>
<dbReference type="Gene3D" id="3.40.630.190">
    <property type="entry name" value="LCP protein"/>
    <property type="match status" value="1"/>
</dbReference>
<evidence type="ECO:0000313" key="4">
    <source>
        <dbReference type="Proteomes" id="UP000034894"/>
    </source>
</evidence>
<evidence type="ECO:0000259" key="2">
    <source>
        <dbReference type="Pfam" id="PF03816"/>
    </source>
</evidence>
<dbReference type="AlphaFoldDB" id="A0A0G1DKY6"/>
<feature type="domain" description="Cell envelope-related transcriptional attenuator" evidence="2">
    <location>
        <begin position="89"/>
        <end position="259"/>
    </location>
</feature>
<accession>A0A0G1DKY6</accession>
<dbReference type="PANTHER" id="PTHR33392:SF6">
    <property type="entry name" value="POLYISOPRENYL-TEICHOIC ACID--PEPTIDOGLYCAN TEICHOIC ACID TRANSFERASE TAGU"/>
    <property type="match status" value="1"/>
</dbReference>
<reference evidence="3 4" key="1">
    <citation type="journal article" date="2015" name="Nature">
        <title>rRNA introns, odd ribosomes, and small enigmatic genomes across a large radiation of phyla.</title>
        <authorList>
            <person name="Brown C.T."/>
            <person name="Hug L.A."/>
            <person name="Thomas B.C."/>
            <person name="Sharon I."/>
            <person name="Castelle C.J."/>
            <person name="Singh A."/>
            <person name="Wilkins M.J."/>
            <person name="Williams K.H."/>
            <person name="Banfield J.F."/>
        </authorList>
    </citation>
    <scope>NUCLEOTIDE SEQUENCE [LARGE SCALE GENOMIC DNA]</scope>
</reference>
<organism evidence="3 4">
    <name type="scientific">Candidatus Gottesmanbacteria bacterium GW2011_GWA2_43_14</name>
    <dbReference type="NCBI Taxonomy" id="1618443"/>
    <lineage>
        <taxon>Bacteria</taxon>
        <taxon>Candidatus Gottesmaniibacteriota</taxon>
    </lineage>
</organism>
<dbReference type="STRING" id="1618443.UV73_C0003G0169"/>
<dbReference type="Proteomes" id="UP000034894">
    <property type="component" value="Unassembled WGS sequence"/>
</dbReference>
<dbReference type="PANTHER" id="PTHR33392">
    <property type="entry name" value="POLYISOPRENYL-TEICHOIC ACID--PEPTIDOGLYCAN TEICHOIC ACID TRANSFERASE TAGU"/>
    <property type="match status" value="1"/>
</dbReference>
<dbReference type="InterPro" id="IPR050922">
    <property type="entry name" value="LytR/CpsA/Psr_CW_biosynth"/>
</dbReference>
<name>A0A0G1DKY6_9BACT</name>
<evidence type="ECO:0000313" key="3">
    <source>
        <dbReference type="EMBL" id="KKS98227.1"/>
    </source>
</evidence>
<dbReference type="EMBL" id="LCFP01000003">
    <property type="protein sequence ID" value="KKS98227.1"/>
    <property type="molecule type" value="Genomic_DNA"/>
</dbReference>
<comment type="caution">
    <text evidence="3">The sequence shown here is derived from an EMBL/GenBank/DDBJ whole genome shotgun (WGS) entry which is preliminary data.</text>
</comment>
<gene>
    <name evidence="3" type="ORF">UV73_C0003G0169</name>
</gene>
<dbReference type="Pfam" id="PF03816">
    <property type="entry name" value="LytR_cpsA_psr"/>
    <property type="match status" value="1"/>
</dbReference>
<dbReference type="InterPro" id="IPR004474">
    <property type="entry name" value="LytR_CpsA_psr"/>
</dbReference>
<protein>
    <submittedName>
        <fullName evidence="3">Cell envelope-related transcriptional attenuator</fullName>
    </submittedName>
</protein>
<evidence type="ECO:0000256" key="1">
    <source>
        <dbReference type="ARBA" id="ARBA00006068"/>
    </source>
</evidence>
<proteinExistence type="inferred from homology"/>